<feature type="compositionally biased region" description="Polar residues" evidence="1">
    <location>
        <begin position="516"/>
        <end position="538"/>
    </location>
</feature>
<evidence type="ECO:0000313" key="3">
    <source>
        <dbReference type="EMBL" id="KAK4232387.1"/>
    </source>
</evidence>
<feature type="compositionally biased region" description="Pro residues" evidence="1">
    <location>
        <begin position="450"/>
        <end position="462"/>
    </location>
</feature>
<feature type="compositionally biased region" description="Basic and acidic residues" evidence="1">
    <location>
        <begin position="735"/>
        <end position="747"/>
    </location>
</feature>
<feature type="region of interest" description="Disordered" evidence="1">
    <location>
        <begin position="956"/>
        <end position="1022"/>
    </location>
</feature>
<gene>
    <name evidence="3" type="ORF">QBC38DRAFT_95305</name>
</gene>
<feature type="compositionally biased region" description="Polar residues" evidence="1">
    <location>
        <begin position="153"/>
        <end position="175"/>
    </location>
</feature>
<proteinExistence type="predicted"/>
<feature type="domain" description="Spondin" evidence="2">
    <location>
        <begin position="1"/>
        <end position="40"/>
    </location>
</feature>
<feature type="compositionally biased region" description="Basic and acidic residues" evidence="1">
    <location>
        <begin position="427"/>
        <end position="437"/>
    </location>
</feature>
<evidence type="ECO:0000259" key="2">
    <source>
        <dbReference type="PROSITE" id="PS51020"/>
    </source>
</evidence>
<feature type="compositionally biased region" description="Low complexity" evidence="1">
    <location>
        <begin position="495"/>
        <end position="508"/>
    </location>
</feature>
<accession>A0AAN7C038</accession>
<feature type="region of interest" description="Disordered" evidence="1">
    <location>
        <begin position="1"/>
        <end position="344"/>
    </location>
</feature>
<feature type="compositionally biased region" description="Low complexity" evidence="1">
    <location>
        <begin position="837"/>
        <end position="850"/>
    </location>
</feature>
<name>A0AAN7C038_9PEZI</name>
<evidence type="ECO:0000313" key="4">
    <source>
        <dbReference type="Proteomes" id="UP001301958"/>
    </source>
</evidence>
<feature type="compositionally biased region" description="Low complexity" evidence="1">
    <location>
        <begin position="878"/>
        <end position="904"/>
    </location>
</feature>
<comment type="caution">
    <text evidence="3">The sequence shown here is derived from an EMBL/GenBank/DDBJ whole genome shotgun (WGS) entry which is preliminary data.</text>
</comment>
<dbReference type="GO" id="GO:0005634">
    <property type="term" value="C:nucleus"/>
    <property type="evidence" value="ECO:0007669"/>
    <property type="project" value="TreeGrafter"/>
</dbReference>
<feature type="compositionally biased region" description="Polar residues" evidence="1">
    <location>
        <begin position="224"/>
        <end position="236"/>
    </location>
</feature>
<dbReference type="Pfam" id="PF10650">
    <property type="entry name" value="zf-C3H1"/>
    <property type="match status" value="1"/>
</dbReference>
<dbReference type="Proteomes" id="UP001301958">
    <property type="component" value="Unassembled WGS sequence"/>
</dbReference>
<feature type="region of interest" description="Disordered" evidence="1">
    <location>
        <begin position="378"/>
        <end position="656"/>
    </location>
</feature>
<feature type="compositionally biased region" description="Pro residues" evidence="1">
    <location>
        <begin position="16"/>
        <end position="26"/>
    </location>
</feature>
<feature type="compositionally biased region" description="Polar residues" evidence="1">
    <location>
        <begin position="1010"/>
        <end position="1019"/>
    </location>
</feature>
<feature type="compositionally biased region" description="Polar residues" evidence="1">
    <location>
        <begin position="545"/>
        <end position="557"/>
    </location>
</feature>
<protein>
    <submittedName>
        <fullName evidence="3">Protein red1</fullName>
    </submittedName>
</protein>
<dbReference type="InterPro" id="IPR039278">
    <property type="entry name" value="Red1"/>
</dbReference>
<feature type="compositionally biased region" description="Basic and acidic residues" evidence="1">
    <location>
        <begin position="393"/>
        <end position="404"/>
    </location>
</feature>
<dbReference type="AlphaFoldDB" id="A0AAN7C038"/>
<feature type="compositionally biased region" description="Basic and acidic residues" evidence="1">
    <location>
        <begin position="974"/>
        <end position="986"/>
    </location>
</feature>
<feature type="compositionally biased region" description="Acidic residues" evidence="1">
    <location>
        <begin position="597"/>
        <end position="615"/>
    </location>
</feature>
<feature type="compositionally biased region" description="Polar residues" evidence="1">
    <location>
        <begin position="118"/>
        <end position="128"/>
    </location>
</feature>
<dbReference type="PANTHER" id="PTHR21563">
    <property type="entry name" value="ZINC FINGER C3H1 DOMAIN-CONTAINING PROTEIN"/>
    <property type="match status" value="1"/>
</dbReference>
<dbReference type="EMBL" id="MU865288">
    <property type="protein sequence ID" value="KAK4232387.1"/>
    <property type="molecule type" value="Genomic_DNA"/>
</dbReference>
<dbReference type="InterPro" id="IPR019607">
    <property type="entry name" value="Putative_zinc-finger_domain"/>
</dbReference>
<dbReference type="PANTHER" id="PTHR21563:SF3">
    <property type="entry name" value="ZINC FINGER C3H1 DOMAIN-CONTAINING PROTEIN"/>
    <property type="match status" value="1"/>
</dbReference>
<feature type="compositionally biased region" description="Polar residues" evidence="1">
    <location>
        <begin position="298"/>
        <end position="312"/>
    </location>
</feature>
<feature type="compositionally biased region" description="Polar residues" evidence="1">
    <location>
        <begin position="463"/>
        <end position="479"/>
    </location>
</feature>
<feature type="compositionally biased region" description="Low complexity" evidence="1">
    <location>
        <begin position="439"/>
        <end position="449"/>
    </location>
</feature>
<organism evidence="3 4">
    <name type="scientific">Podospora fimiseda</name>
    <dbReference type="NCBI Taxonomy" id="252190"/>
    <lineage>
        <taxon>Eukaryota</taxon>
        <taxon>Fungi</taxon>
        <taxon>Dikarya</taxon>
        <taxon>Ascomycota</taxon>
        <taxon>Pezizomycotina</taxon>
        <taxon>Sordariomycetes</taxon>
        <taxon>Sordariomycetidae</taxon>
        <taxon>Sordariales</taxon>
        <taxon>Podosporaceae</taxon>
        <taxon>Podospora</taxon>
    </lineage>
</organism>
<keyword evidence="4" id="KW-1185">Reference proteome</keyword>
<dbReference type="InterPro" id="IPR009465">
    <property type="entry name" value="Spondin_N"/>
</dbReference>
<reference evidence="3" key="1">
    <citation type="journal article" date="2023" name="Mol. Phylogenet. Evol.">
        <title>Genome-scale phylogeny and comparative genomics of the fungal order Sordariales.</title>
        <authorList>
            <person name="Hensen N."/>
            <person name="Bonometti L."/>
            <person name="Westerberg I."/>
            <person name="Brannstrom I.O."/>
            <person name="Guillou S."/>
            <person name="Cros-Aarteil S."/>
            <person name="Calhoun S."/>
            <person name="Haridas S."/>
            <person name="Kuo A."/>
            <person name="Mondo S."/>
            <person name="Pangilinan J."/>
            <person name="Riley R."/>
            <person name="LaButti K."/>
            <person name="Andreopoulos B."/>
            <person name="Lipzen A."/>
            <person name="Chen C."/>
            <person name="Yan M."/>
            <person name="Daum C."/>
            <person name="Ng V."/>
            <person name="Clum A."/>
            <person name="Steindorff A."/>
            <person name="Ohm R.A."/>
            <person name="Martin F."/>
            <person name="Silar P."/>
            <person name="Natvig D.O."/>
            <person name="Lalanne C."/>
            <person name="Gautier V."/>
            <person name="Ament-Velasquez S.L."/>
            <person name="Kruys A."/>
            <person name="Hutchinson M.I."/>
            <person name="Powell A.J."/>
            <person name="Barry K."/>
            <person name="Miller A.N."/>
            <person name="Grigoriev I.V."/>
            <person name="Debuchy R."/>
            <person name="Gladieux P."/>
            <person name="Hiltunen Thoren M."/>
            <person name="Johannesson H."/>
        </authorList>
    </citation>
    <scope>NUCLEOTIDE SEQUENCE</scope>
    <source>
        <strain evidence="3">CBS 990.96</strain>
    </source>
</reference>
<feature type="compositionally biased region" description="Basic and acidic residues" evidence="1">
    <location>
        <begin position="249"/>
        <end position="267"/>
    </location>
</feature>
<feature type="compositionally biased region" description="Polar residues" evidence="1">
    <location>
        <begin position="686"/>
        <end position="701"/>
    </location>
</feature>
<feature type="region of interest" description="Disordered" evidence="1">
    <location>
        <begin position="676"/>
        <end position="748"/>
    </location>
</feature>
<feature type="region of interest" description="Disordered" evidence="1">
    <location>
        <begin position="797"/>
        <end position="943"/>
    </location>
</feature>
<dbReference type="PROSITE" id="PS51020">
    <property type="entry name" value="SPONDIN"/>
    <property type="match status" value="1"/>
</dbReference>
<feature type="compositionally biased region" description="Low complexity" evidence="1">
    <location>
        <begin position="108"/>
        <end position="117"/>
    </location>
</feature>
<dbReference type="GO" id="GO:0000178">
    <property type="term" value="C:exosome (RNase complex)"/>
    <property type="evidence" value="ECO:0007669"/>
    <property type="project" value="TreeGrafter"/>
</dbReference>
<feature type="compositionally biased region" description="Acidic residues" evidence="1">
    <location>
        <begin position="179"/>
        <end position="194"/>
    </location>
</feature>
<reference evidence="3" key="2">
    <citation type="submission" date="2023-05" db="EMBL/GenBank/DDBJ databases">
        <authorList>
            <consortium name="Lawrence Berkeley National Laboratory"/>
            <person name="Steindorff A."/>
            <person name="Hensen N."/>
            <person name="Bonometti L."/>
            <person name="Westerberg I."/>
            <person name="Brannstrom I.O."/>
            <person name="Guillou S."/>
            <person name="Cros-Aarteil S."/>
            <person name="Calhoun S."/>
            <person name="Haridas S."/>
            <person name="Kuo A."/>
            <person name="Mondo S."/>
            <person name="Pangilinan J."/>
            <person name="Riley R."/>
            <person name="Labutti K."/>
            <person name="Andreopoulos B."/>
            <person name="Lipzen A."/>
            <person name="Chen C."/>
            <person name="Yanf M."/>
            <person name="Daum C."/>
            <person name="Ng V."/>
            <person name="Clum A."/>
            <person name="Ohm R."/>
            <person name="Martin F."/>
            <person name="Silar P."/>
            <person name="Natvig D."/>
            <person name="Lalanne C."/>
            <person name="Gautier V."/>
            <person name="Ament-Velasquez S.L."/>
            <person name="Kruys A."/>
            <person name="Hutchinson M.I."/>
            <person name="Powell A.J."/>
            <person name="Barry K."/>
            <person name="Miller A.N."/>
            <person name="Grigoriev I.V."/>
            <person name="Debuchy R."/>
            <person name="Gladieux P."/>
            <person name="Thoren M.H."/>
            <person name="Johannesson H."/>
        </authorList>
    </citation>
    <scope>NUCLEOTIDE SEQUENCE</scope>
    <source>
        <strain evidence="3">CBS 990.96</strain>
    </source>
</reference>
<feature type="compositionally biased region" description="Low complexity" evidence="1">
    <location>
        <begin position="274"/>
        <end position="290"/>
    </location>
</feature>
<evidence type="ECO:0000256" key="1">
    <source>
        <dbReference type="SAM" id="MobiDB-lite"/>
    </source>
</evidence>
<sequence>MSQYPYNPGWGYNHPYPAPAPPPPPQQYGYPNHSPYPGQPAYGQTYEYNVPPTAAEAHHSSSQHSFNYNANNIPGLGAAPPEQGGPPYHVGFAPNPWDQQQQHHHHQQQQQQQQQQQPHSYSSYNHSPQAPFAQHPPYHDQQAQYIPPPVAPSTYQRPPQPQHISQPVPQISQPIASIEMEEGELSECQFEDLYEESRESSQPAPGVGVGPPTGPPSRIIYRLATSTSISQPTSAADTPDGGFYESDENERQEAPDAPGKNDQERSKSYSPFFSPAESEQSEPQEAPAQEGDAGTASPGLQLSVSQQTNTAESDNDPKCDSPAQQDPVDYMSSFKSVREGKKEAQKAILRLWHMGVKYQNYIEEGFDPQIIKNLFGDLNLDMPKTPTDSPPTKPKDSQSPKPDEAVEVQQMPSVTMPADSASMPQKSKGEERKDRIARLLALKAAKGPAAPAPKPAAAPPKPDSQQSALESQPQTTASAPPSGPKTKQWDEKNRLLQAKIAALQAQKNASEKANGDKSNTSLGQVNSGQAHNQASQAQPAPFIPSLSQSPGPQTRSANQRKRPVAADFVEYQSSTGPHKRPFGQARKETPLIIDVSEASDDEEMDMDLGSADEDAASVPPRGPPLPRGASIRDFPPLTPVPSQTPPGGFVNGKKRDTELSLKEKEIQEIKRKIALAEAKRKAKHSSGGSLTPVQANQTPELQASKLPQFPHRGREPGSIPAVSETESMSLKVSKARLDPLQKAERRGRIVSLDIPRVDSSLEEKLSRLQRLREEEALLQAEIDRELTEKKLLAEELEQLETSSTNTPNANGAVAVQEQEISVPQAGDGSVDVAMAFSSESSAPSSESQASGDASMGENVCSPKASEQETSSKSPQPEAAAGDVNASADAGQAEPDVVVTEATEQALEEETPAPRSESISSDSRAADVSPPTIDSEQHLSDVDISVTTPVVDRVADVAPPIQSEAPEVSQTSSLDLHDPEDTAKTDETIPMDLESRSPSPAAPTPTVAVSDTSEARQSSVPMPEHISGVAGLREEAQEIEPQARQEVNANYDTSLARQTTNNTLVAYESPLRYFRAYRFHPDYFKNVAGGLKSLTYTNRIDPHKQLCPYELRHEQCAADCEYQHLKSVEVPENQILLELGNADHVPVDQKPGFINGLRDLLKGFKTNKVKDFDVIARGIIEYRSQFLGDRSKVLNLEGVLI</sequence>